<proteinExistence type="predicted"/>
<evidence type="ECO:0000313" key="2">
    <source>
        <dbReference type="Proteomes" id="UP000594044"/>
    </source>
</evidence>
<keyword evidence="2" id="KW-1185">Reference proteome</keyword>
<evidence type="ECO:0000313" key="1">
    <source>
        <dbReference type="EMBL" id="AGD81031.1"/>
    </source>
</evidence>
<reference evidence="1 2" key="1">
    <citation type="submission" date="2012-10" db="EMBL/GenBank/DDBJ databases">
        <title>Complete Genome Sequence of CLB_P1 the First Lytic Bacteriophage Infecting O104:H4 Escherichia coli.</title>
        <authorList>
            <person name="Maura D."/>
            <person name="Henry M."/>
            <person name="Le Bouguenec C."/>
            <person name="Debarbieux L."/>
        </authorList>
    </citation>
    <scope>NUCLEOTIDE SEQUENCE [LARGE SCALE GENOMIC DNA]</scope>
</reference>
<dbReference type="Proteomes" id="UP000594044">
    <property type="component" value="Segment"/>
</dbReference>
<name>A0A7M4BMB8_9CAUD</name>
<protein>
    <submittedName>
        <fullName evidence="1">Uncharacterized protein</fullName>
    </submittedName>
</protein>
<dbReference type="EMBL" id="KC109329">
    <property type="protein sequence ID" value="AGD81031.1"/>
    <property type="molecule type" value="Genomic_DNA"/>
</dbReference>
<accession>A0A7M4BMB8</accession>
<organism evidence="1 2">
    <name type="scientific">Escherichia phage CLB_P1</name>
    <dbReference type="NCBI Taxonomy" id="1262524"/>
    <lineage>
        <taxon>Viruses</taxon>
        <taxon>Duplodnaviria</taxon>
        <taxon>Heunggongvirae</taxon>
        <taxon>Uroviricota</taxon>
        <taxon>Caudoviricetes</taxon>
        <taxon>Autographivirales</taxon>
        <taxon>Autotranscriptaviridae</taxon>
        <taxon>Studiervirinae</taxon>
        <taxon>Kayfunavirus</taxon>
    </lineage>
</organism>
<sequence length="41" mass="4650">MCQITYSSEQAFYDGCYEMMKRGACYIANHQSLTITLTGGY</sequence>
<gene>
    <name evidence="1" type="ORF">CLBP1_0.351</name>
</gene>